<evidence type="ECO:0000256" key="3">
    <source>
        <dbReference type="ARBA" id="ARBA00023163"/>
    </source>
</evidence>
<dbReference type="Proteomes" id="UP000503440">
    <property type="component" value="Chromosome"/>
</dbReference>
<protein>
    <submittedName>
        <fullName evidence="7">TetR/AcrR family transcriptional regulator</fullName>
    </submittedName>
</protein>
<dbReference type="PRINTS" id="PR00455">
    <property type="entry name" value="HTHTETR"/>
</dbReference>
<evidence type="ECO:0000256" key="1">
    <source>
        <dbReference type="ARBA" id="ARBA00023015"/>
    </source>
</evidence>
<dbReference type="InterPro" id="IPR050109">
    <property type="entry name" value="HTH-type_TetR-like_transc_reg"/>
</dbReference>
<dbReference type="EMBL" id="CP048654">
    <property type="protein sequence ID" value="QOW43648.1"/>
    <property type="molecule type" value="Genomic_DNA"/>
</dbReference>
<name>A0A6C0Y1E8_9GAMM</name>
<gene>
    <name evidence="7" type="ORF">FSC09_03960</name>
    <name evidence="8" type="ORF">G0027_12875</name>
    <name evidence="6" type="ORF">MSG88_11005</name>
</gene>
<dbReference type="SUPFAM" id="SSF46689">
    <property type="entry name" value="Homeodomain-like"/>
    <property type="match status" value="1"/>
</dbReference>
<keyword evidence="2 4" id="KW-0238">DNA-binding</keyword>
<dbReference type="EMBL" id="CP044455">
    <property type="protein sequence ID" value="QIC69615.1"/>
    <property type="molecule type" value="Genomic_DNA"/>
</dbReference>
<dbReference type="GO" id="GO:0003700">
    <property type="term" value="F:DNA-binding transcription factor activity"/>
    <property type="evidence" value="ECO:0007669"/>
    <property type="project" value="TreeGrafter"/>
</dbReference>
<dbReference type="Proteomes" id="UP001284654">
    <property type="component" value="Unassembled WGS sequence"/>
</dbReference>
<dbReference type="Gene3D" id="1.10.357.10">
    <property type="entry name" value="Tetracycline Repressor, domain 2"/>
    <property type="match status" value="1"/>
</dbReference>
<evidence type="ECO:0000313" key="8">
    <source>
        <dbReference type="EMBL" id="QOW43648.1"/>
    </source>
</evidence>
<dbReference type="PANTHER" id="PTHR30055:SF148">
    <property type="entry name" value="TETR-FAMILY TRANSCRIPTIONAL REGULATOR"/>
    <property type="match status" value="1"/>
</dbReference>
<dbReference type="InterPro" id="IPR011075">
    <property type="entry name" value="TetR_C"/>
</dbReference>
<dbReference type="EMBL" id="JAWJYY010000001">
    <property type="protein sequence ID" value="MDV4316281.1"/>
    <property type="molecule type" value="Genomic_DNA"/>
</dbReference>
<evidence type="ECO:0000313" key="9">
    <source>
        <dbReference type="Proteomes" id="UP000503440"/>
    </source>
</evidence>
<dbReference type="RefSeq" id="WP_104488704.1">
    <property type="nucleotide sequence ID" value="NZ_CP041291.1"/>
</dbReference>
<dbReference type="InterPro" id="IPR036271">
    <property type="entry name" value="Tet_transcr_reg_TetR-rel_C_sf"/>
</dbReference>
<sequence length="193" mass="22603">METEKSSRRQQCILNAVVEALAEYDYSHLTIEDIATRAGVGKSTIYRWWKHKSELVFDAFKLQTASIFELDFSQSLQFNLTQQLFKLSQALNHQVGRAVLVVMAEQRETAAAFFREYLLPRREQMRKLIQLAIQRGEIVAQYPFELMLDTLYAPIHYQIIFFNRMPDADYIQQLIEMVLAPVRVQPLIDAQER</sequence>
<dbReference type="Pfam" id="PF00440">
    <property type="entry name" value="TetR_N"/>
    <property type="match status" value="1"/>
</dbReference>
<dbReference type="Gene3D" id="1.10.10.60">
    <property type="entry name" value="Homeodomain-like"/>
    <property type="match status" value="1"/>
</dbReference>
<dbReference type="Proteomes" id="UP000593812">
    <property type="component" value="Chromosome"/>
</dbReference>
<keyword evidence="1" id="KW-0805">Transcription regulation</keyword>
<evidence type="ECO:0000313" key="6">
    <source>
        <dbReference type="EMBL" id="MDV4316281.1"/>
    </source>
</evidence>
<dbReference type="SUPFAM" id="SSF48498">
    <property type="entry name" value="Tetracyclin repressor-like, C-terminal domain"/>
    <property type="match status" value="1"/>
</dbReference>
<keyword evidence="3" id="KW-0804">Transcription</keyword>
<evidence type="ECO:0000256" key="4">
    <source>
        <dbReference type="PROSITE-ProRule" id="PRU00335"/>
    </source>
</evidence>
<accession>A0A6C0Y1E8</accession>
<evidence type="ECO:0000313" key="7">
    <source>
        <dbReference type="EMBL" id="QIC69615.1"/>
    </source>
</evidence>
<dbReference type="InterPro" id="IPR001647">
    <property type="entry name" value="HTH_TetR"/>
</dbReference>
<proteinExistence type="predicted"/>
<feature type="domain" description="HTH tetR-type" evidence="5">
    <location>
        <begin position="7"/>
        <end position="67"/>
    </location>
</feature>
<reference evidence="8 10" key="2">
    <citation type="submission" date="2020-02" db="EMBL/GenBank/DDBJ databases">
        <title>Tigecycline-resistant Acinetobacter species from pigs and migratory birds.</title>
        <authorList>
            <person name="Chen C."/>
            <person name="Sun J."/>
            <person name="Liao X.-P."/>
            <person name="Liu Y.-H."/>
        </authorList>
    </citation>
    <scope>NUCLEOTIDE SEQUENCE [LARGE SCALE GENOMIC DNA]</scope>
    <source>
        <strain evidence="8 10">C15_T</strain>
    </source>
</reference>
<dbReference type="PROSITE" id="PS50977">
    <property type="entry name" value="HTH_TETR_2"/>
    <property type="match status" value="1"/>
</dbReference>
<dbReference type="PANTHER" id="PTHR30055">
    <property type="entry name" value="HTH-TYPE TRANSCRIPTIONAL REGULATOR RUTR"/>
    <property type="match status" value="1"/>
</dbReference>
<evidence type="ECO:0000313" key="10">
    <source>
        <dbReference type="Proteomes" id="UP000593812"/>
    </source>
</evidence>
<reference evidence="6" key="3">
    <citation type="submission" date="2023-10" db="EMBL/GenBank/DDBJ databases">
        <authorList>
            <person name="Sykes E.M.E."/>
            <person name="Khan I.U.H."/>
            <person name="Kumar A."/>
        </authorList>
    </citation>
    <scope>NUCLEOTIDE SEQUENCE</scope>
    <source>
        <strain evidence="6">IK5</strain>
    </source>
</reference>
<dbReference type="AlphaFoldDB" id="A0A6C0Y1E8"/>
<dbReference type="GO" id="GO:0000976">
    <property type="term" value="F:transcription cis-regulatory region binding"/>
    <property type="evidence" value="ECO:0007669"/>
    <property type="project" value="TreeGrafter"/>
</dbReference>
<evidence type="ECO:0000259" key="5">
    <source>
        <dbReference type="PROSITE" id="PS50977"/>
    </source>
</evidence>
<feature type="DNA-binding region" description="H-T-H motif" evidence="4">
    <location>
        <begin position="30"/>
        <end position="49"/>
    </location>
</feature>
<reference evidence="7 9" key="1">
    <citation type="submission" date="2019-09" db="EMBL/GenBank/DDBJ databases">
        <title>Non-baumannii Acinetobacter spp. carrying blaNDM-1 isolated in China.</title>
        <authorList>
            <person name="Cui C."/>
            <person name="Chen C."/>
            <person name="Sun J."/>
            <person name="Liu Y."/>
        </authorList>
    </citation>
    <scope>NUCLEOTIDE SEQUENCE [LARGE SCALE GENOMIC DNA]</scope>
    <source>
        <strain evidence="7 9">B18</strain>
    </source>
</reference>
<dbReference type="Pfam" id="PF16859">
    <property type="entry name" value="TetR_C_11"/>
    <property type="match status" value="1"/>
</dbReference>
<dbReference type="InterPro" id="IPR009057">
    <property type="entry name" value="Homeodomain-like_sf"/>
</dbReference>
<evidence type="ECO:0000256" key="2">
    <source>
        <dbReference type="ARBA" id="ARBA00023125"/>
    </source>
</evidence>
<organism evidence="7 9">
    <name type="scientific">Acinetobacter indicus</name>
    <dbReference type="NCBI Taxonomy" id="756892"/>
    <lineage>
        <taxon>Bacteria</taxon>
        <taxon>Pseudomonadati</taxon>
        <taxon>Pseudomonadota</taxon>
        <taxon>Gammaproteobacteria</taxon>
        <taxon>Moraxellales</taxon>
        <taxon>Moraxellaceae</taxon>
        <taxon>Acinetobacter</taxon>
    </lineage>
</organism>